<keyword evidence="6" id="KW-0378">Hydrolase</keyword>
<evidence type="ECO:0000256" key="4">
    <source>
        <dbReference type="SAM" id="Coils"/>
    </source>
</evidence>
<gene>
    <name evidence="6" type="ORF">NSA58_06105</name>
</gene>
<sequence>MRVNAEFKEVKGIGRIPVDWEVKTTAEIFHTVTDYVANGSFATLNENVTYKDTEDYAILVRLTDYKNDFKGPFVYVDKHSYDFLKKSSLKKDDVIISNVGAYAGFTFKLRDLNKPMTLGPNAILVRSNINNDYIYYWFTSNLGQYALKNIISTTAQPKFNKTDFKTILMTIPSLKEQEKIAQILSNIDMNIQKTEEAIAKYKQVKKGLMDDLLSGKVRIKDGKRFRETRFKDVKGIGKIPWDWKVKKVEEVSDVVDSLHETPIYSDNGYKMIRVNDIKEGKLDTTNAYKVSKEVYNHFTKKYKPQKGDIILSRVGSYGMSCYIESDESICLGQNTVVINPHIIKLYLYYYLNSKEIRKQIDKAVVGSSQKTLSLANINNLDIGLPQEEEQYQIANVLFNQDEIIEKENKYLEKLKKLKLGLMEDLLTGKVRV</sequence>
<protein>
    <submittedName>
        <fullName evidence="6">Restriction endonuclease subunit S</fullName>
    </submittedName>
</protein>
<dbReference type="GO" id="GO:0003677">
    <property type="term" value="F:DNA binding"/>
    <property type="evidence" value="ECO:0007669"/>
    <property type="project" value="UniProtKB-KW"/>
</dbReference>
<evidence type="ECO:0000256" key="1">
    <source>
        <dbReference type="ARBA" id="ARBA00010923"/>
    </source>
</evidence>
<feature type="domain" description="Type I restriction modification DNA specificity" evidence="5">
    <location>
        <begin position="242"/>
        <end position="415"/>
    </location>
</feature>
<accession>A0A9X2MAQ3</accession>
<dbReference type="GO" id="GO:0004519">
    <property type="term" value="F:endonuclease activity"/>
    <property type="evidence" value="ECO:0007669"/>
    <property type="project" value="UniProtKB-KW"/>
</dbReference>
<evidence type="ECO:0000313" key="7">
    <source>
        <dbReference type="Proteomes" id="UP001140817"/>
    </source>
</evidence>
<dbReference type="EMBL" id="JANKBY010000050">
    <property type="protein sequence ID" value="MCR1822357.1"/>
    <property type="molecule type" value="Genomic_DNA"/>
</dbReference>
<evidence type="ECO:0000256" key="2">
    <source>
        <dbReference type="ARBA" id="ARBA00022747"/>
    </source>
</evidence>
<evidence type="ECO:0000313" key="6">
    <source>
        <dbReference type="EMBL" id="MCR1822357.1"/>
    </source>
</evidence>
<dbReference type="Gene3D" id="3.90.220.20">
    <property type="entry name" value="DNA methylase specificity domains"/>
    <property type="match status" value="2"/>
</dbReference>
<reference evidence="6" key="1">
    <citation type="submission" date="2022-07" db="EMBL/GenBank/DDBJ databases">
        <title>Enhanced cultured diversity of the mouse gut microbiota enables custom-made synthetic communities.</title>
        <authorList>
            <person name="Afrizal A."/>
        </authorList>
    </citation>
    <scope>NUCLEOTIDE SEQUENCE</scope>
    <source>
        <strain evidence="6">DSM 29186</strain>
    </source>
</reference>
<keyword evidence="6" id="KW-0255">Endonuclease</keyword>
<keyword evidence="4" id="KW-0175">Coiled coil</keyword>
<dbReference type="Gene3D" id="1.10.287.1120">
    <property type="entry name" value="Bipartite methylase S protein"/>
    <property type="match status" value="1"/>
</dbReference>
<dbReference type="PANTHER" id="PTHR30408">
    <property type="entry name" value="TYPE-1 RESTRICTION ENZYME ECOKI SPECIFICITY PROTEIN"/>
    <property type="match status" value="1"/>
</dbReference>
<dbReference type="InterPro" id="IPR000055">
    <property type="entry name" value="Restrct_endonuc_typeI_TRD"/>
</dbReference>
<dbReference type="CDD" id="cd17246">
    <property type="entry name" value="RMtype1_S_SonII-TRD2-CR2_like"/>
    <property type="match status" value="1"/>
</dbReference>
<feature type="domain" description="Type I restriction modification DNA specificity" evidence="5">
    <location>
        <begin position="17"/>
        <end position="195"/>
    </location>
</feature>
<dbReference type="RefSeq" id="WP_257560258.1">
    <property type="nucleotide sequence ID" value="NZ_JANKBY010000050.1"/>
</dbReference>
<proteinExistence type="inferred from homology"/>
<dbReference type="InterPro" id="IPR044946">
    <property type="entry name" value="Restrct_endonuc_typeI_TRD_sf"/>
</dbReference>
<evidence type="ECO:0000256" key="3">
    <source>
        <dbReference type="ARBA" id="ARBA00023125"/>
    </source>
</evidence>
<dbReference type="AlphaFoldDB" id="A0A9X2MAQ3"/>
<comment type="caution">
    <text evidence="6">The sequence shown here is derived from an EMBL/GenBank/DDBJ whole genome shotgun (WGS) entry which is preliminary data.</text>
</comment>
<keyword evidence="2" id="KW-0680">Restriction system</keyword>
<dbReference type="SUPFAM" id="SSF116734">
    <property type="entry name" value="DNA methylase specificity domain"/>
    <property type="match status" value="2"/>
</dbReference>
<feature type="coiled-coil region" evidence="4">
    <location>
        <begin position="184"/>
        <end position="211"/>
    </location>
</feature>
<dbReference type="Pfam" id="PF01420">
    <property type="entry name" value="Methylase_S"/>
    <property type="match status" value="2"/>
</dbReference>
<keyword evidence="7" id="KW-1185">Reference proteome</keyword>
<evidence type="ECO:0000259" key="5">
    <source>
        <dbReference type="Pfam" id="PF01420"/>
    </source>
</evidence>
<comment type="similarity">
    <text evidence="1">Belongs to the type-I restriction system S methylase family.</text>
</comment>
<organism evidence="6 7">
    <name type="scientific">Terrisporobacter muris</name>
    <dbReference type="NCBI Taxonomy" id="2963284"/>
    <lineage>
        <taxon>Bacteria</taxon>
        <taxon>Bacillati</taxon>
        <taxon>Bacillota</taxon>
        <taxon>Clostridia</taxon>
        <taxon>Peptostreptococcales</taxon>
        <taxon>Peptostreptococcaceae</taxon>
        <taxon>Terrisporobacter</taxon>
    </lineage>
</organism>
<dbReference type="PANTHER" id="PTHR30408:SF12">
    <property type="entry name" value="TYPE I RESTRICTION ENZYME MJAVIII SPECIFICITY SUBUNIT"/>
    <property type="match status" value="1"/>
</dbReference>
<dbReference type="GO" id="GO:0009307">
    <property type="term" value="P:DNA restriction-modification system"/>
    <property type="evidence" value="ECO:0007669"/>
    <property type="project" value="UniProtKB-KW"/>
</dbReference>
<keyword evidence="3" id="KW-0238">DNA-binding</keyword>
<dbReference type="InterPro" id="IPR052021">
    <property type="entry name" value="Type-I_RS_S_subunit"/>
</dbReference>
<name>A0A9X2MAQ3_9FIRM</name>
<keyword evidence="6" id="KW-0540">Nuclease</keyword>
<dbReference type="Proteomes" id="UP001140817">
    <property type="component" value="Unassembled WGS sequence"/>
</dbReference>